<gene>
    <name evidence="1" type="ORF">CACET_c31550</name>
</gene>
<evidence type="ECO:0000313" key="2">
    <source>
        <dbReference type="Proteomes" id="UP000035704"/>
    </source>
</evidence>
<proteinExistence type="predicted"/>
<name>A0A0D8I8C6_9CLOT</name>
<accession>A0A0D8I8C6</accession>
<reference evidence="1 2" key="1">
    <citation type="submission" date="2014-10" db="EMBL/GenBank/DDBJ databases">
        <title>Genome sequence of Clostridium aceticum DSM 1496.</title>
        <authorList>
            <person name="Poehlein A."/>
            <person name="Schiel-Bengelsdorf B."/>
            <person name="Gottschalk G."/>
            <person name="Duerre P."/>
            <person name="Daniel R."/>
        </authorList>
    </citation>
    <scope>NUCLEOTIDE SEQUENCE [LARGE SCALE GENOMIC DNA]</scope>
    <source>
        <strain evidence="1 2">DSM 1496</strain>
    </source>
</reference>
<evidence type="ECO:0000313" key="1">
    <source>
        <dbReference type="EMBL" id="AKL96599.1"/>
    </source>
</evidence>
<dbReference type="KEGG" id="cace:CACET_c31550"/>
<dbReference type="EMBL" id="CP009687">
    <property type="protein sequence ID" value="AKL96599.1"/>
    <property type="molecule type" value="Genomic_DNA"/>
</dbReference>
<sequence>MGKMYIIKKVLRYILILCIVIVWLYITADLMIDRLGVGGFIGFSAIALFGFINYIYKYHM</sequence>
<dbReference type="OrthoDB" id="9927926at2"/>
<dbReference type="AlphaFoldDB" id="A0A0D8I8C6"/>
<keyword evidence="2" id="KW-1185">Reference proteome</keyword>
<dbReference type="RefSeq" id="WP_044826476.1">
    <property type="nucleotide sequence ID" value="NZ_CP009687.1"/>
</dbReference>
<dbReference type="Proteomes" id="UP000035704">
    <property type="component" value="Chromosome"/>
</dbReference>
<dbReference type="PATRIC" id="fig|84022.5.peg.2642"/>
<protein>
    <submittedName>
        <fullName evidence="1">Uncharacterized protein</fullName>
    </submittedName>
</protein>
<organism evidence="1 2">
    <name type="scientific">Clostridium aceticum</name>
    <dbReference type="NCBI Taxonomy" id="84022"/>
    <lineage>
        <taxon>Bacteria</taxon>
        <taxon>Bacillati</taxon>
        <taxon>Bacillota</taxon>
        <taxon>Clostridia</taxon>
        <taxon>Eubacteriales</taxon>
        <taxon>Clostridiaceae</taxon>
        <taxon>Clostridium</taxon>
    </lineage>
</organism>